<dbReference type="STRING" id="571298.SAMN04488026_10344"/>
<evidence type="ECO:0000313" key="2">
    <source>
        <dbReference type="EMBL" id="SDK20998.1"/>
    </source>
</evidence>
<dbReference type="OrthoDB" id="9810895at2"/>
<accession>A0A1G9A0W3</accession>
<keyword evidence="3" id="KW-1185">Reference proteome</keyword>
<evidence type="ECO:0000313" key="3">
    <source>
        <dbReference type="Proteomes" id="UP000199382"/>
    </source>
</evidence>
<keyword evidence="1" id="KW-0732">Signal</keyword>
<dbReference type="AlphaFoldDB" id="A0A1G9A0W3"/>
<dbReference type="Proteomes" id="UP000199382">
    <property type="component" value="Unassembled WGS sequence"/>
</dbReference>
<proteinExistence type="predicted"/>
<evidence type="ECO:0000256" key="1">
    <source>
        <dbReference type="SAM" id="SignalP"/>
    </source>
</evidence>
<dbReference type="RefSeq" id="WP_093158090.1">
    <property type="nucleotide sequence ID" value="NZ_FNEK01000034.1"/>
</dbReference>
<gene>
    <name evidence="2" type="ORF">SAMN04488026_10344</name>
</gene>
<feature type="signal peptide" evidence="1">
    <location>
        <begin position="1"/>
        <end position="30"/>
    </location>
</feature>
<protein>
    <submittedName>
        <fullName evidence="2">Uncharacterized protein</fullName>
    </submittedName>
</protein>
<reference evidence="2 3" key="1">
    <citation type="submission" date="2016-10" db="EMBL/GenBank/DDBJ databases">
        <authorList>
            <person name="de Groot N.N."/>
        </authorList>
    </citation>
    <scope>NUCLEOTIDE SEQUENCE [LARGE SCALE GENOMIC DNA]</scope>
    <source>
        <strain evidence="2 3">DSM 25294</strain>
    </source>
</reference>
<name>A0A1G9A0W3_9RHOB</name>
<dbReference type="EMBL" id="FNEK01000034">
    <property type="protein sequence ID" value="SDK20998.1"/>
    <property type="molecule type" value="Genomic_DNA"/>
</dbReference>
<organism evidence="2 3">
    <name type="scientific">Aliiruegeria lutimaris</name>
    <dbReference type="NCBI Taxonomy" id="571298"/>
    <lineage>
        <taxon>Bacteria</taxon>
        <taxon>Pseudomonadati</taxon>
        <taxon>Pseudomonadota</taxon>
        <taxon>Alphaproteobacteria</taxon>
        <taxon>Rhodobacterales</taxon>
        <taxon>Roseobacteraceae</taxon>
        <taxon>Aliiruegeria</taxon>
    </lineage>
</organism>
<sequence>MLKPRRDRPQLRWFVLSAACFLLSATAAYRFIPAPGETVCSPRARVVSGLDRLFGEVQRARAVSGDHSVMEFFSSRENGTWTLLRSLPDGRACVVATGHGDWNSQGADLRETSFEI</sequence>
<feature type="chain" id="PRO_5011764463" evidence="1">
    <location>
        <begin position="31"/>
        <end position="116"/>
    </location>
</feature>